<accession>Q0FNN9</accession>
<dbReference type="Proteomes" id="UP000006230">
    <property type="component" value="Unassembled WGS sequence"/>
</dbReference>
<keyword evidence="2" id="KW-1185">Reference proteome</keyword>
<evidence type="ECO:0000313" key="1">
    <source>
        <dbReference type="EMBL" id="EAU45866.1"/>
    </source>
</evidence>
<proteinExistence type="predicted"/>
<dbReference type="EMBL" id="AATQ01000021">
    <property type="protein sequence ID" value="EAU45866.1"/>
    <property type="molecule type" value="Genomic_DNA"/>
</dbReference>
<reference evidence="1 2" key="1">
    <citation type="journal article" date="2010" name="J. Bacteriol.">
        <title>Genome sequences of Pelagibaca bermudensis HTCC2601T and Maritimibacter alkaliphilus HTCC2654T, the type strains of two marine Roseobacter genera.</title>
        <authorList>
            <person name="Thrash J.C."/>
            <person name="Cho J.C."/>
            <person name="Ferriera S."/>
            <person name="Johnson J."/>
            <person name="Vergin K.L."/>
            <person name="Giovannoni S.J."/>
        </authorList>
    </citation>
    <scope>NUCLEOTIDE SEQUENCE [LARGE SCALE GENOMIC DNA]</scope>
    <source>
        <strain evidence="2">DSM 26914 / JCM 13377 / KCTC 12554 / HTCC2601</strain>
    </source>
</reference>
<protein>
    <submittedName>
        <fullName evidence="1">Uncharacterized protein</fullName>
    </submittedName>
</protein>
<dbReference type="HOGENOM" id="CLU_2975245_0_0_5"/>
<gene>
    <name evidence="1" type="ORF">R2601_20701</name>
</gene>
<dbReference type="AlphaFoldDB" id="Q0FNN9"/>
<sequence length="58" mass="5908">MTKTSIPTGGVIMPSSITIIATGPNLVGSILKPVSIGKTIGSVMTSIDKPALNMPRTI</sequence>
<comment type="caution">
    <text evidence="1">The sequence shown here is derived from an EMBL/GenBank/DDBJ whole genome shotgun (WGS) entry which is preliminary data.</text>
</comment>
<evidence type="ECO:0000313" key="2">
    <source>
        <dbReference type="Proteomes" id="UP000006230"/>
    </source>
</evidence>
<organism evidence="1 2">
    <name type="scientific">Salipiger bermudensis (strain DSM 26914 / JCM 13377 / KCTC 12554 / HTCC2601)</name>
    <name type="common">Pelagibaca bermudensis</name>
    <dbReference type="NCBI Taxonomy" id="314265"/>
    <lineage>
        <taxon>Bacteria</taxon>
        <taxon>Pseudomonadati</taxon>
        <taxon>Pseudomonadota</taxon>
        <taxon>Alphaproteobacteria</taxon>
        <taxon>Rhodobacterales</taxon>
        <taxon>Roseobacteraceae</taxon>
        <taxon>Salipiger</taxon>
    </lineage>
</organism>
<name>Q0FNN9_SALBH</name>